<protein>
    <submittedName>
        <fullName evidence="1">Uncharacterized protein</fullName>
    </submittedName>
</protein>
<sequence length="85" mass="9490">MPSRDRGIPYGTRHHPKRIRQNSQECYLLSARQAGAGLVVLWWGQEADSGKHAQGQARVVAVVQGWKLWGQSQTEGGRRKVQAVL</sequence>
<keyword evidence="2" id="KW-1185">Reference proteome</keyword>
<name>A0AAE0EXI1_9CHLO</name>
<evidence type="ECO:0000313" key="1">
    <source>
        <dbReference type="EMBL" id="KAK3242665.1"/>
    </source>
</evidence>
<dbReference type="AlphaFoldDB" id="A0AAE0EXI1"/>
<reference evidence="1 2" key="1">
    <citation type="journal article" date="2015" name="Genome Biol. Evol.">
        <title>Comparative Genomics of a Bacterivorous Green Alga Reveals Evolutionary Causalities and Consequences of Phago-Mixotrophic Mode of Nutrition.</title>
        <authorList>
            <person name="Burns J.A."/>
            <person name="Paasch A."/>
            <person name="Narechania A."/>
            <person name="Kim E."/>
        </authorList>
    </citation>
    <scope>NUCLEOTIDE SEQUENCE [LARGE SCALE GENOMIC DNA]</scope>
    <source>
        <strain evidence="1 2">PLY_AMNH</strain>
    </source>
</reference>
<dbReference type="EMBL" id="LGRX02033140">
    <property type="protein sequence ID" value="KAK3242665.1"/>
    <property type="molecule type" value="Genomic_DNA"/>
</dbReference>
<gene>
    <name evidence="1" type="ORF">CYMTET_47651</name>
</gene>
<organism evidence="1 2">
    <name type="scientific">Cymbomonas tetramitiformis</name>
    <dbReference type="NCBI Taxonomy" id="36881"/>
    <lineage>
        <taxon>Eukaryota</taxon>
        <taxon>Viridiplantae</taxon>
        <taxon>Chlorophyta</taxon>
        <taxon>Pyramimonadophyceae</taxon>
        <taxon>Pyramimonadales</taxon>
        <taxon>Pyramimonadaceae</taxon>
        <taxon>Cymbomonas</taxon>
    </lineage>
</organism>
<comment type="caution">
    <text evidence="1">The sequence shown here is derived from an EMBL/GenBank/DDBJ whole genome shotgun (WGS) entry which is preliminary data.</text>
</comment>
<accession>A0AAE0EXI1</accession>
<evidence type="ECO:0000313" key="2">
    <source>
        <dbReference type="Proteomes" id="UP001190700"/>
    </source>
</evidence>
<proteinExistence type="predicted"/>
<dbReference type="Proteomes" id="UP001190700">
    <property type="component" value="Unassembled WGS sequence"/>
</dbReference>